<organism evidence="4 5">
    <name type="scientific">Methanospirillum stamsii</name>
    <dbReference type="NCBI Taxonomy" id="1277351"/>
    <lineage>
        <taxon>Archaea</taxon>
        <taxon>Methanobacteriati</taxon>
        <taxon>Methanobacteriota</taxon>
        <taxon>Stenosarchaea group</taxon>
        <taxon>Methanomicrobia</taxon>
        <taxon>Methanomicrobiales</taxon>
        <taxon>Methanospirillaceae</taxon>
        <taxon>Methanospirillum</taxon>
    </lineage>
</organism>
<evidence type="ECO:0000313" key="4">
    <source>
        <dbReference type="EMBL" id="PWR75259.1"/>
    </source>
</evidence>
<name>A0A2V2N612_9EURY</name>
<evidence type="ECO:0008006" key="6">
    <source>
        <dbReference type="Google" id="ProtNLM"/>
    </source>
</evidence>
<keyword evidence="1" id="KW-1133">Transmembrane helix</keyword>
<dbReference type="InterPro" id="IPR035940">
    <property type="entry name" value="CAP_sf"/>
</dbReference>
<gene>
    <name evidence="4" type="ORF">DLD82_05585</name>
</gene>
<dbReference type="PANTHER" id="PTHR31157">
    <property type="entry name" value="SCP DOMAIN-CONTAINING PROTEIN"/>
    <property type="match status" value="1"/>
</dbReference>
<dbReference type="Gene3D" id="2.60.40.10">
    <property type="entry name" value="Immunoglobulins"/>
    <property type="match status" value="2"/>
</dbReference>
<sequence>MNRFCRDFKKNHNYHMIARKNFIIHTFLLVIFFISFPVSSDISNQTSLLTEGSLIFADLELSDLNIISYGKAGQDLAGSFIVKNNGPVPATDIHTEFVLINYQSGNYSPIWIGSKSTEILPPGIRGKVPFSFTIPKGMPPGEYILEATIYSNGKEIVIDDNTITSLRPLTIFEGEPWKGEYPDLSIIIDSVNPTNTSVGYPLIITYTPVNNNNNNAGSYHIGFFLSSDQKISSKDYLIRDVKSYQVYSNMSDTVSSIDIIPTEIPSGQYYLIAVTDYTGMIPETDESNNLDIYSNPILISKNYNLNSEEYANEISGLIFLKTNKYRNFNGLNSLIYDPLLSDIAYGHTSDMIERNYFSHYTPEGIDPKGRSDMAGYPTTKQMDDGSIRTGIAENIIRIAAGHIIGKSYSGFVDPATPEEIADVIMIDWINSPEHNKNLINPDIEKIGIGTKFDGEFFYATQNFF</sequence>
<evidence type="ECO:0000313" key="5">
    <source>
        <dbReference type="Proteomes" id="UP000245934"/>
    </source>
</evidence>
<proteinExistence type="predicted"/>
<dbReference type="PANTHER" id="PTHR31157:SF1">
    <property type="entry name" value="SCP DOMAIN-CONTAINING PROTEIN"/>
    <property type="match status" value="1"/>
</dbReference>
<evidence type="ECO:0000259" key="2">
    <source>
        <dbReference type="Pfam" id="PF00188"/>
    </source>
</evidence>
<dbReference type="CDD" id="cd05379">
    <property type="entry name" value="CAP_bacterial"/>
    <property type="match status" value="1"/>
</dbReference>
<dbReference type="AlphaFoldDB" id="A0A2V2N612"/>
<keyword evidence="1" id="KW-0812">Transmembrane</keyword>
<dbReference type="Pfam" id="PF00188">
    <property type="entry name" value="CAP"/>
    <property type="match status" value="1"/>
</dbReference>
<keyword evidence="5" id="KW-1185">Reference proteome</keyword>
<accession>A0A2V2N612</accession>
<evidence type="ECO:0000256" key="1">
    <source>
        <dbReference type="SAM" id="Phobius"/>
    </source>
</evidence>
<dbReference type="EMBL" id="QGMZ01000011">
    <property type="protein sequence ID" value="PWR75259.1"/>
    <property type="molecule type" value="Genomic_DNA"/>
</dbReference>
<dbReference type="InterPro" id="IPR013783">
    <property type="entry name" value="Ig-like_fold"/>
</dbReference>
<feature type="domain" description="SCP" evidence="2">
    <location>
        <begin position="322"/>
        <end position="463"/>
    </location>
</feature>
<dbReference type="Pfam" id="PF07705">
    <property type="entry name" value="CARDB"/>
    <property type="match status" value="1"/>
</dbReference>
<protein>
    <recommendedName>
        <fullName evidence="6">SCP domain-containing protein</fullName>
    </recommendedName>
</protein>
<keyword evidence="1" id="KW-0472">Membrane</keyword>
<dbReference type="SUPFAM" id="SSF55797">
    <property type="entry name" value="PR-1-like"/>
    <property type="match status" value="1"/>
</dbReference>
<dbReference type="InterPro" id="IPR014044">
    <property type="entry name" value="CAP_dom"/>
</dbReference>
<reference evidence="4 5" key="1">
    <citation type="submission" date="2018-05" db="EMBL/GenBank/DDBJ databases">
        <title>Draft genome of Methanospirillum stamsii Pt1.</title>
        <authorList>
            <person name="Dueholm M.S."/>
            <person name="Nielsen P.H."/>
            <person name="Bakmann L.F."/>
            <person name="Otzen D.E."/>
        </authorList>
    </citation>
    <scope>NUCLEOTIDE SEQUENCE [LARGE SCALE GENOMIC DNA]</scope>
    <source>
        <strain evidence="4 5">Pt1</strain>
    </source>
</reference>
<dbReference type="Proteomes" id="UP000245934">
    <property type="component" value="Unassembled WGS sequence"/>
</dbReference>
<evidence type="ECO:0000259" key="3">
    <source>
        <dbReference type="Pfam" id="PF07705"/>
    </source>
</evidence>
<dbReference type="Gene3D" id="3.40.33.10">
    <property type="entry name" value="CAP"/>
    <property type="match status" value="1"/>
</dbReference>
<dbReference type="InterPro" id="IPR011635">
    <property type="entry name" value="CARDB"/>
</dbReference>
<feature type="transmembrane region" description="Helical" evidence="1">
    <location>
        <begin position="21"/>
        <end position="38"/>
    </location>
</feature>
<comment type="caution">
    <text evidence="4">The sequence shown here is derived from an EMBL/GenBank/DDBJ whole genome shotgun (WGS) entry which is preliminary data.</text>
</comment>
<feature type="domain" description="CARDB" evidence="3">
    <location>
        <begin position="182"/>
        <end position="289"/>
    </location>
</feature>